<dbReference type="RefSeq" id="WP_377058902.1">
    <property type="nucleotide sequence ID" value="NZ_JBHLUU010000122.1"/>
</dbReference>
<comment type="caution">
    <text evidence="1">The sequence shown here is derived from an EMBL/GenBank/DDBJ whole genome shotgun (WGS) entry which is preliminary data.</text>
</comment>
<organism evidence="1 2">
    <name type="scientific">Robertmurraya beringensis</name>
    <dbReference type="NCBI Taxonomy" id="641660"/>
    <lineage>
        <taxon>Bacteria</taxon>
        <taxon>Bacillati</taxon>
        <taxon>Bacillota</taxon>
        <taxon>Bacilli</taxon>
        <taxon>Bacillales</taxon>
        <taxon>Bacillaceae</taxon>
        <taxon>Robertmurraya</taxon>
    </lineage>
</organism>
<dbReference type="Proteomes" id="UP001589738">
    <property type="component" value="Unassembled WGS sequence"/>
</dbReference>
<evidence type="ECO:0000313" key="1">
    <source>
        <dbReference type="EMBL" id="MFC0477480.1"/>
    </source>
</evidence>
<evidence type="ECO:0000313" key="2">
    <source>
        <dbReference type="Proteomes" id="UP001589738"/>
    </source>
</evidence>
<proteinExistence type="predicted"/>
<dbReference type="EMBL" id="JBHLUU010000122">
    <property type="protein sequence ID" value="MFC0477480.1"/>
    <property type="molecule type" value="Genomic_DNA"/>
</dbReference>
<keyword evidence="2" id="KW-1185">Reference proteome</keyword>
<accession>A0ABV6KVZ3</accession>
<name>A0ABV6KVZ3_9BACI</name>
<gene>
    <name evidence="1" type="ORF">ACFFHF_20020</name>
</gene>
<protein>
    <submittedName>
        <fullName evidence="1">Uncharacterized protein</fullName>
    </submittedName>
</protein>
<sequence>MNSETYLDFCFVREHAGEFSNLIDQLLTELFKGMRVNWYLDEKVADGADVVVAEIKGMTRFQSEEEVIEHIETHAQDEFWCYLQGFKMFVYPNGKGCGSSCAGH</sequence>
<reference evidence="1 2" key="1">
    <citation type="submission" date="2024-09" db="EMBL/GenBank/DDBJ databases">
        <authorList>
            <person name="Sun Q."/>
            <person name="Mori K."/>
        </authorList>
    </citation>
    <scope>NUCLEOTIDE SEQUENCE [LARGE SCALE GENOMIC DNA]</scope>
    <source>
        <strain evidence="1 2">CGMCC 1.9126</strain>
    </source>
</reference>